<reference evidence="2" key="1">
    <citation type="submission" date="2021-01" db="UniProtKB">
        <authorList>
            <consortium name="EnsemblMetazoa"/>
        </authorList>
    </citation>
    <scope>IDENTIFICATION</scope>
</reference>
<name>A0A7M5VBH1_9CNID</name>
<sequence length="964" mass="110576">MVKRKRIEVPDTCLSDSNPIFQAFLSNHQPATNVVFPIYNNTSNLATTDAVNLVNTLNEPETITGPILNNTLNANNDAAYEETNLLQDQAQENYDLSFSNHSMELTTNRNNIETANITPLLELNDKHSSSPVSTVTAVIDGCDQSINQEKGNNDTFQSQNFDSHSSIPPYNLNDCFRTELPPSEMLQTHFSDEDQQSGNESQDNDTEDDNEDDEDEFFSFLKNNKKTDVARNVNLSLEDSLMLHLAFAERHHLSKSALKDLLALTKLHLPKPNNFPTTVNSLYRSLNIKDEFQKHYFCENCKQIINKNETCKHCKDSKTRHFIYSNVEEELKGILKRPHFQEGFKAPMKKVDNVLRDYCDGKVYQDLLESGIIGSNTITLQMNSDGVKMFNSCNYSVWPIYLRINELPPALRKLKKFRVLVGIWFGEEKPYMRSFLRPLVEMLKQWYFQGIQFTYNGEQKCYKVLLLSSLFDLPAKCLVQETVQFNGYYGCSCCEIEGEPIMKLKGTKYVKTSTIVFPMKTMELPSKRTKEKTIAQAMVSLENNLVVNGIRGLSVLGELTYYDIIWGVPFDTMHGAFLGVTKRLLGLWFDTENHKNAWYLGKVLKTLDSVYLAMTPPDELSRQPRSIVKHRNYFKANEFRNWLYYYGPVIMLGFLLEPFYSHFLFLVKGIYTLQKLSITQNEIESAEEDLKVFVFQTDKLYGLEESKANFHNLVHYADNVRNHGPLWASMSGFCYEDWNGDFKYHFHGTRKVEEQVTKAISAAQKLPIHASKMLDGSAEKSLYNKLVKRDGKSHSEKQSLQMYGPFKNFDPENFLTQKQIVNFVKANNKSNLTEFHKLKHNGVIFKSLGYKRSPRRSNAAIIFKTDGINQAGLIQTFLKVNQNDGVFVIVSLLKQIKSDFSGSLGGRKITLEHIKSYNRTKNFKVIELADIVEKKACVKPLTNVKKLTTNKLFLIDFVNPHETD</sequence>
<dbReference type="PANTHER" id="PTHR46579:SF1">
    <property type="entry name" value="F5_8 TYPE C DOMAIN-CONTAINING PROTEIN"/>
    <property type="match status" value="1"/>
</dbReference>
<dbReference type="AlphaFoldDB" id="A0A7M5VBH1"/>
<dbReference type="InterPro" id="IPR004242">
    <property type="entry name" value="Transposase_21"/>
</dbReference>
<evidence type="ECO:0000313" key="2">
    <source>
        <dbReference type="EnsemblMetazoa" id="CLYHEMP007600.1"/>
    </source>
</evidence>
<dbReference type="EnsemblMetazoa" id="CLYHEMT007600.1">
    <property type="protein sequence ID" value="CLYHEMP007600.1"/>
    <property type="gene ID" value="CLYHEMG007600"/>
</dbReference>
<evidence type="ECO:0000313" key="3">
    <source>
        <dbReference type="Proteomes" id="UP000594262"/>
    </source>
</evidence>
<dbReference type="GeneID" id="136808633"/>
<dbReference type="Pfam" id="PF02992">
    <property type="entry name" value="Transposase_21"/>
    <property type="match status" value="1"/>
</dbReference>
<accession>A0A7M5VBH1</accession>
<feature type="compositionally biased region" description="Acidic residues" evidence="1">
    <location>
        <begin position="202"/>
        <end position="214"/>
    </location>
</feature>
<dbReference type="RefSeq" id="XP_066921277.1">
    <property type="nucleotide sequence ID" value="XM_067065176.1"/>
</dbReference>
<organism evidence="2 3">
    <name type="scientific">Clytia hemisphaerica</name>
    <dbReference type="NCBI Taxonomy" id="252671"/>
    <lineage>
        <taxon>Eukaryota</taxon>
        <taxon>Metazoa</taxon>
        <taxon>Cnidaria</taxon>
        <taxon>Hydrozoa</taxon>
        <taxon>Hydroidolina</taxon>
        <taxon>Leptothecata</taxon>
        <taxon>Obeliida</taxon>
        <taxon>Clytiidae</taxon>
        <taxon>Clytia</taxon>
    </lineage>
</organism>
<dbReference type="OrthoDB" id="10065488at2759"/>
<protein>
    <submittedName>
        <fullName evidence="2">Uncharacterized protein</fullName>
    </submittedName>
</protein>
<proteinExistence type="predicted"/>
<feature type="region of interest" description="Disordered" evidence="1">
    <location>
        <begin position="190"/>
        <end position="214"/>
    </location>
</feature>
<dbReference type="PANTHER" id="PTHR46579">
    <property type="entry name" value="F5/8 TYPE C DOMAIN-CONTAINING PROTEIN-RELATED"/>
    <property type="match status" value="1"/>
</dbReference>
<keyword evidence="3" id="KW-1185">Reference proteome</keyword>
<evidence type="ECO:0000256" key="1">
    <source>
        <dbReference type="SAM" id="MobiDB-lite"/>
    </source>
</evidence>
<dbReference type="Proteomes" id="UP000594262">
    <property type="component" value="Unplaced"/>
</dbReference>